<organism evidence="2 3">
    <name type="scientific">Streptomyces millisiae</name>
    <dbReference type="NCBI Taxonomy" id="3075542"/>
    <lineage>
        <taxon>Bacteria</taxon>
        <taxon>Bacillati</taxon>
        <taxon>Actinomycetota</taxon>
        <taxon>Actinomycetes</taxon>
        <taxon>Kitasatosporales</taxon>
        <taxon>Streptomycetaceae</taxon>
        <taxon>Streptomyces</taxon>
    </lineage>
</organism>
<dbReference type="InterPro" id="IPR021224">
    <property type="entry name" value="DUF2690"/>
</dbReference>
<feature type="region of interest" description="Disordered" evidence="1">
    <location>
        <begin position="61"/>
        <end position="86"/>
    </location>
</feature>
<comment type="caution">
    <text evidence="2">The sequence shown here is derived from an EMBL/GenBank/DDBJ whole genome shotgun (WGS) entry which is preliminary data.</text>
</comment>
<dbReference type="Proteomes" id="UP001183420">
    <property type="component" value="Unassembled WGS sequence"/>
</dbReference>
<evidence type="ECO:0000313" key="3">
    <source>
        <dbReference type="Proteomes" id="UP001183420"/>
    </source>
</evidence>
<keyword evidence="3" id="KW-1185">Reference proteome</keyword>
<evidence type="ECO:0000313" key="2">
    <source>
        <dbReference type="EMBL" id="MDT0320044.1"/>
    </source>
</evidence>
<accession>A0ABU2LR39</accession>
<protein>
    <submittedName>
        <fullName evidence="2">DUF2690 domain-containing protein</fullName>
    </submittedName>
</protein>
<reference evidence="3" key="1">
    <citation type="submission" date="2023-07" db="EMBL/GenBank/DDBJ databases">
        <title>30 novel species of actinomycetes from the DSMZ collection.</title>
        <authorList>
            <person name="Nouioui I."/>
        </authorList>
    </citation>
    <scope>NUCLEOTIDE SEQUENCE [LARGE SCALE GENOMIC DNA]</scope>
    <source>
        <strain evidence="3">DSM 44918</strain>
    </source>
</reference>
<dbReference type="RefSeq" id="WP_311599705.1">
    <property type="nucleotide sequence ID" value="NZ_JAVREM010000020.1"/>
</dbReference>
<name>A0ABU2LR39_9ACTN</name>
<sequence>MSSTTDPESGPGPAGGRLTRVWQGFRQHVLRNTLITLAAATVVTTVVTAVTERVIAEDPPPTCPGTDCGDRNPQATGCGDDAGSHRPAEANPATLEIRYNPRCQAVWGRILTGEPGDRVTVQVTGGGATEAQINYETDQFTKMVAVDPTAFRVEVCAVPGDSPDRQASWQRYCVEATHETDFALR</sequence>
<evidence type="ECO:0000256" key="1">
    <source>
        <dbReference type="SAM" id="MobiDB-lite"/>
    </source>
</evidence>
<proteinExistence type="predicted"/>
<dbReference type="EMBL" id="JAVREM010000020">
    <property type="protein sequence ID" value="MDT0320044.1"/>
    <property type="molecule type" value="Genomic_DNA"/>
</dbReference>
<gene>
    <name evidence="2" type="ORF">RNC47_17055</name>
</gene>
<dbReference type="Pfam" id="PF10901">
    <property type="entry name" value="DUF2690"/>
    <property type="match status" value="1"/>
</dbReference>